<keyword evidence="3" id="KW-1185">Reference proteome</keyword>
<name>A0A5A7P2K3_STRAF</name>
<dbReference type="AlphaFoldDB" id="A0A5A7P2K3"/>
<dbReference type="Proteomes" id="UP000325081">
    <property type="component" value="Unassembled WGS sequence"/>
</dbReference>
<evidence type="ECO:0000313" key="3">
    <source>
        <dbReference type="Proteomes" id="UP000325081"/>
    </source>
</evidence>
<proteinExistence type="predicted"/>
<feature type="compositionally biased region" description="Basic and acidic residues" evidence="1">
    <location>
        <begin position="86"/>
        <end position="108"/>
    </location>
</feature>
<feature type="region of interest" description="Disordered" evidence="1">
    <location>
        <begin position="25"/>
        <end position="135"/>
    </location>
</feature>
<protein>
    <submittedName>
        <fullName evidence="2">Dihydroxy-acid dehydratase</fullName>
    </submittedName>
</protein>
<sequence length="135" mass="14675">MLLPLGSRGTRRRTRSASVATILGPMRLKSRPGQWTQKWETSGGRAGGAEGHLDRQAGARGALGGGRRCSTTCRGGSSLRRRRAREVKVEPRRKQWRKPCPDVRERRGSGGGAVRRSEGMAAGGEIWERNLGLGT</sequence>
<gene>
    <name evidence="2" type="ORF">STAS_02659</name>
</gene>
<organism evidence="2 3">
    <name type="scientific">Striga asiatica</name>
    <name type="common">Asiatic witchweed</name>
    <name type="synonym">Buchnera asiatica</name>
    <dbReference type="NCBI Taxonomy" id="4170"/>
    <lineage>
        <taxon>Eukaryota</taxon>
        <taxon>Viridiplantae</taxon>
        <taxon>Streptophyta</taxon>
        <taxon>Embryophyta</taxon>
        <taxon>Tracheophyta</taxon>
        <taxon>Spermatophyta</taxon>
        <taxon>Magnoliopsida</taxon>
        <taxon>eudicotyledons</taxon>
        <taxon>Gunneridae</taxon>
        <taxon>Pentapetalae</taxon>
        <taxon>asterids</taxon>
        <taxon>lamiids</taxon>
        <taxon>Lamiales</taxon>
        <taxon>Orobanchaceae</taxon>
        <taxon>Buchnereae</taxon>
        <taxon>Striga</taxon>
    </lineage>
</organism>
<reference evidence="3" key="1">
    <citation type="journal article" date="2019" name="Curr. Biol.">
        <title>Genome Sequence of Striga asiatica Provides Insight into the Evolution of Plant Parasitism.</title>
        <authorList>
            <person name="Yoshida S."/>
            <person name="Kim S."/>
            <person name="Wafula E.K."/>
            <person name="Tanskanen J."/>
            <person name="Kim Y.M."/>
            <person name="Honaas L."/>
            <person name="Yang Z."/>
            <person name="Spallek T."/>
            <person name="Conn C.E."/>
            <person name="Ichihashi Y."/>
            <person name="Cheong K."/>
            <person name="Cui S."/>
            <person name="Der J.P."/>
            <person name="Gundlach H."/>
            <person name="Jiao Y."/>
            <person name="Hori C."/>
            <person name="Ishida J.K."/>
            <person name="Kasahara H."/>
            <person name="Kiba T."/>
            <person name="Kim M.S."/>
            <person name="Koo N."/>
            <person name="Laohavisit A."/>
            <person name="Lee Y.H."/>
            <person name="Lumba S."/>
            <person name="McCourt P."/>
            <person name="Mortimer J.C."/>
            <person name="Mutuku J.M."/>
            <person name="Nomura T."/>
            <person name="Sasaki-Sekimoto Y."/>
            <person name="Seto Y."/>
            <person name="Wang Y."/>
            <person name="Wakatake T."/>
            <person name="Sakakibara H."/>
            <person name="Demura T."/>
            <person name="Yamaguchi S."/>
            <person name="Yoneyama K."/>
            <person name="Manabe R.I."/>
            <person name="Nelson D.C."/>
            <person name="Schulman A.H."/>
            <person name="Timko M.P."/>
            <person name="dePamphilis C.W."/>
            <person name="Choi D."/>
            <person name="Shirasu K."/>
        </authorList>
    </citation>
    <scope>NUCLEOTIDE SEQUENCE [LARGE SCALE GENOMIC DNA]</scope>
    <source>
        <strain evidence="3">cv. UVA1</strain>
    </source>
</reference>
<dbReference type="EMBL" id="BKCP01001336">
    <property type="protein sequence ID" value="GER26982.1"/>
    <property type="molecule type" value="Genomic_DNA"/>
</dbReference>
<accession>A0A5A7P2K3</accession>
<evidence type="ECO:0000313" key="2">
    <source>
        <dbReference type="EMBL" id="GER26982.1"/>
    </source>
</evidence>
<feature type="compositionally biased region" description="Low complexity" evidence="1">
    <location>
        <begin position="68"/>
        <end position="78"/>
    </location>
</feature>
<evidence type="ECO:0000256" key="1">
    <source>
        <dbReference type="SAM" id="MobiDB-lite"/>
    </source>
</evidence>
<comment type="caution">
    <text evidence="2">The sequence shown here is derived from an EMBL/GenBank/DDBJ whole genome shotgun (WGS) entry which is preliminary data.</text>
</comment>